<dbReference type="Pfam" id="PF01709">
    <property type="entry name" value="Transcrip_reg"/>
    <property type="match status" value="1"/>
</dbReference>
<dbReference type="EMBL" id="VSSQ01048439">
    <property type="protein sequence ID" value="MPN02487.1"/>
    <property type="molecule type" value="Genomic_DNA"/>
</dbReference>
<gene>
    <name evidence="2" type="primary">yebC_2</name>
    <name evidence="2" type="ORF">SDC9_149703</name>
</gene>
<protein>
    <submittedName>
        <fullName evidence="2">Transcriptional regulatory protein YebC</fullName>
    </submittedName>
</protein>
<dbReference type="InterPro" id="IPR026564">
    <property type="entry name" value="Transcrip_reg_TACO1-like_dom3"/>
</dbReference>
<sequence>MDYVLEEDICEIFTTPDGFGPSKESLEQSGYTFLEEGIRMVPSNYVALTDEEDIKNMRRLLDQLDDNDDVVEVYHNWENEE</sequence>
<comment type="caution">
    <text evidence="2">The sequence shown here is derived from an EMBL/GenBank/DDBJ whole genome shotgun (WGS) entry which is preliminary data.</text>
</comment>
<dbReference type="InterPro" id="IPR048300">
    <property type="entry name" value="TACO1_YebC-like_2nd/3rd_dom"/>
</dbReference>
<organism evidence="2">
    <name type="scientific">bioreactor metagenome</name>
    <dbReference type="NCBI Taxonomy" id="1076179"/>
    <lineage>
        <taxon>unclassified sequences</taxon>
        <taxon>metagenomes</taxon>
        <taxon>ecological metagenomes</taxon>
    </lineage>
</organism>
<proteinExistence type="predicted"/>
<evidence type="ECO:0000313" key="2">
    <source>
        <dbReference type="EMBL" id="MPN02487.1"/>
    </source>
</evidence>
<dbReference type="InterPro" id="IPR029072">
    <property type="entry name" value="YebC-like"/>
</dbReference>
<dbReference type="SUPFAM" id="SSF75625">
    <property type="entry name" value="YebC-like"/>
    <property type="match status" value="1"/>
</dbReference>
<reference evidence="2" key="1">
    <citation type="submission" date="2019-08" db="EMBL/GenBank/DDBJ databases">
        <authorList>
            <person name="Kucharzyk K."/>
            <person name="Murdoch R.W."/>
            <person name="Higgins S."/>
            <person name="Loffler F."/>
        </authorList>
    </citation>
    <scope>NUCLEOTIDE SEQUENCE</scope>
</reference>
<name>A0A645EL38_9ZZZZ</name>
<feature type="domain" description="TACO1/YebC-like second and third" evidence="1">
    <location>
        <begin position="6"/>
        <end position="77"/>
    </location>
</feature>
<accession>A0A645EL38</accession>
<dbReference type="Gene3D" id="3.30.70.980">
    <property type="match status" value="2"/>
</dbReference>
<evidence type="ECO:0000259" key="1">
    <source>
        <dbReference type="Pfam" id="PF01709"/>
    </source>
</evidence>
<dbReference type="AlphaFoldDB" id="A0A645EL38"/>